<dbReference type="PANTHER" id="PTHR43567">
    <property type="entry name" value="FLAVOREDOXIN-RELATED-RELATED"/>
    <property type="match status" value="1"/>
</dbReference>
<dbReference type="Proteomes" id="UP001485459">
    <property type="component" value="Chromosome"/>
</dbReference>
<dbReference type="EMBL" id="CP149822">
    <property type="protein sequence ID" value="WZN43596.1"/>
    <property type="molecule type" value="Genomic_DNA"/>
</dbReference>
<keyword evidence="6" id="KW-1185">Reference proteome</keyword>
<dbReference type="PANTHER" id="PTHR43567:SF1">
    <property type="entry name" value="FLAVOREDOXIN"/>
    <property type="match status" value="1"/>
</dbReference>
<evidence type="ECO:0000313" key="6">
    <source>
        <dbReference type="Proteomes" id="UP001485459"/>
    </source>
</evidence>
<comment type="cofactor">
    <cofactor evidence="1">
        <name>FMN</name>
        <dbReference type="ChEBI" id="CHEBI:58210"/>
    </cofactor>
</comment>
<dbReference type="InterPro" id="IPR002563">
    <property type="entry name" value="Flavin_Rdtase-like_dom"/>
</dbReference>
<evidence type="ECO:0000259" key="4">
    <source>
        <dbReference type="SMART" id="SM00903"/>
    </source>
</evidence>
<dbReference type="EC" id="1.5.1.-" evidence="5"/>
<feature type="domain" description="Flavin reductase like" evidence="4">
    <location>
        <begin position="17"/>
        <end position="169"/>
    </location>
</feature>
<proteinExistence type="inferred from homology"/>
<protein>
    <submittedName>
        <fullName evidence="5">Flavin reductase family protein</fullName>
        <ecNumber evidence="5">1.5.1.-</ecNumber>
    </submittedName>
</protein>
<dbReference type="SUPFAM" id="SSF50475">
    <property type="entry name" value="FMN-binding split barrel"/>
    <property type="match status" value="1"/>
</dbReference>
<dbReference type="SMART" id="SM00903">
    <property type="entry name" value="Flavin_Reduct"/>
    <property type="match status" value="1"/>
</dbReference>
<keyword evidence="5" id="KW-0560">Oxidoreductase</keyword>
<keyword evidence="2" id="KW-0285">Flavoprotein</keyword>
<dbReference type="GO" id="GO:0016491">
    <property type="term" value="F:oxidoreductase activity"/>
    <property type="evidence" value="ECO:0007669"/>
    <property type="project" value="UniProtKB-KW"/>
</dbReference>
<evidence type="ECO:0000256" key="2">
    <source>
        <dbReference type="ARBA" id="ARBA00022630"/>
    </source>
</evidence>
<dbReference type="Gene3D" id="2.30.110.10">
    <property type="entry name" value="Electron Transport, Fmn-binding Protein, Chain A"/>
    <property type="match status" value="1"/>
</dbReference>
<dbReference type="Pfam" id="PF01613">
    <property type="entry name" value="Flavin_Reduct"/>
    <property type="match status" value="1"/>
</dbReference>
<sequence>MKRTYRKADMPAADIRRLLEPGPIVLVSSRWQNRNNIMTMGWHCVLEFSPSLIGCMITADNHSFTMIDKSGECVINIPTADMIDTIIGIGNTSGRRINKFKKFNLTPGESNTISAPRIEECYAHFECRVADRKMLAKYNFFILEVLSAQAAVWPRFPRTVHYRGNGVFMESGRNIAMPEKFRPENL</sequence>
<dbReference type="InterPro" id="IPR052174">
    <property type="entry name" value="Flavoredoxin"/>
</dbReference>
<name>A0ABZ2YV22_9BACT</name>
<reference evidence="6" key="1">
    <citation type="submission" date="2024-03" db="EMBL/GenBank/DDBJ databases">
        <title>Chitinophaga horti sp. nov., isolated from garden soil.</title>
        <authorList>
            <person name="Lee D.S."/>
            <person name="Han D.M."/>
            <person name="Baek J.H."/>
            <person name="Choi D.G."/>
            <person name="Jeon J.H."/>
            <person name="Jeon C.O."/>
        </authorList>
    </citation>
    <scope>NUCLEOTIDE SEQUENCE [LARGE SCALE GENOMIC DNA]</scope>
    <source>
        <strain evidence="6">GPA1</strain>
    </source>
</reference>
<evidence type="ECO:0000313" key="5">
    <source>
        <dbReference type="EMBL" id="WZN43596.1"/>
    </source>
</evidence>
<dbReference type="InterPro" id="IPR012349">
    <property type="entry name" value="Split_barrel_FMN-bd"/>
</dbReference>
<gene>
    <name evidence="5" type="ORF">WJU16_11215</name>
</gene>
<organism evidence="5 6">
    <name type="scientific">Chitinophaga pollutisoli</name>
    <dbReference type="NCBI Taxonomy" id="3133966"/>
    <lineage>
        <taxon>Bacteria</taxon>
        <taxon>Pseudomonadati</taxon>
        <taxon>Bacteroidota</taxon>
        <taxon>Chitinophagia</taxon>
        <taxon>Chitinophagales</taxon>
        <taxon>Chitinophagaceae</taxon>
        <taxon>Chitinophaga</taxon>
    </lineage>
</organism>
<dbReference type="RefSeq" id="WP_341838401.1">
    <property type="nucleotide sequence ID" value="NZ_CP149822.1"/>
</dbReference>
<evidence type="ECO:0000256" key="1">
    <source>
        <dbReference type="ARBA" id="ARBA00001917"/>
    </source>
</evidence>
<accession>A0ABZ2YV22</accession>
<comment type="similarity">
    <text evidence="3">Belongs to the flavoredoxin family.</text>
</comment>
<evidence type="ECO:0000256" key="3">
    <source>
        <dbReference type="ARBA" id="ARBA00038054"/>
    </source>
</evidence>